<evidence type="ECO:0000259" key="2">
    <source>
        <dbReference type="Pfam" id="PF00144"/>
    </source>
</evidence>
<feature type="domain" description="Beta-lactamase-related" evidence="2">
    <location>
        <begin position="55"/>
        <end position="353"/>
    </location>
</feature>
<evidence type="ECO:0000313" key="3">
    <source>
        <dbReference type="EMBL" id="MFC0532453.1"/>
    </source>
</evidence>
<dbReference type="Gene3D" id="3.40.710.10">
    <property type="entry name" value="DD-peptidase/beta-lactamase superfamily"/>
    <property type="match status" value="1"/>
</dbReference>
<name>A0ABV6MDK3_9ACTN</name>
<protein>
    <submittedName>
        <fullName evidence="3">Serine hydrolase domain-containing protein</fullName>
        <ecNumber evidence="3">3.-.-.-</ecNumber>
    </submittedName>
</protein>
<dbReference type="PANTHER" id="PTHR46825">
    <property type="entry name" value="D-ALANYL-D-ALANINE-CARBOXYPEPTIDASE/ENDOPEPTIDASE AMPH"/>
    <property type="match status" value="1"/>
</dbReference>
<dbReference type="InterPro" id="IPR001466">
    <property type="entry name" value="Beta-lactam-related"/>
</dbReference>
<reference evidence="3 4" key="1">
    <citation type="submission" date="2024-09" db="EMBL/GenBank/DDBJ databases">
        <authorList>
            <person name="Sun Q."/>
            <person name="Mori K."/>
        </authorList>
    </citation>
    <scope>NUCLEOTIDE SEQUENCE [LARGE SCALE GENOMIC DNA]</scope>
    <source>
        <strain evidence="3 4">TBRC 3947</strain>
    </source>
</reference>
<dbReference type="InterPro" id="IPR012338">
    <property type="entry name" value="Beta-lactam/transpept-like"/>
</dbReference>
<dbReference type="RefSeq" id="WP_377258536.1">
    <property type="nucleotide sequence ID" value="NZ_JBHLUH010000071.1"/>
</dbReference>
<keyword evidence="4" id="KW-1185">Reference proteome</keyword>
<comment type="caution">
    <text evidence="3">The sequence shown here is derived from an EMBL/GenBank/DDBJ whole genome shotgun (WGS) entry which is preliminary data.</text>
</comment>
<evidence type="ECO:0000313" key="4">
    <source>
        <dbReference type="Proteomes" id="UP001589867"/>
    </source>
</evidence>
<dbReference type="EC" id="3.-.-.-" evidence="3"/>
<dbReference type="PANTHER" id="PTHR46825:SF9">
    <property type="entry name" value="BETA-LACTAMASE-RELATED DOMAIN-CONTAINING PROTEIN"/>
    <property type="match status" value="1"/>
</dbReference>
<gene>
    <name evidence="3" type="ORF">ACFFIA_32880</name>
</gene>
<dbReference type="InterPro" id="IPR050491">
    <property type="entry name" value="AmpC-like"/>
</dbReference>
<feature type="chain" id="PRO_5047499156" evidence="1">
    <location>
        <begin position="22"/>
        <end position="561"/>
    </location>
</feature>
<dbReference type="Proteomes" id="UP001589867">
    <property type="component" value="Unassembled WGS sequence"/>
</dbReference>
<evidence type="ECO:0000256" key="1">
    <source>
        <dbReference type="SAM" id="SignalP"/>
    </source>
</evidence>
<keyword evidence="1" id="KW-0732">Signal</keyword>
<dbReference type="GO" id="GO:0016787">
    <property type="term" value="F:hydrolase activity"/>
    <property type="evidence" value="ECO:0007669"/>
    <property type="project" value="UniProtKB-KW"/>
</dbReference>
<dbReference type="EMBL" id="JBHLUH010000071">
    <property type="protein sequence ID" value="MFC0532453.1"/>
    <property type="molecule type" value="Genomic_DNA"/>
</dbReference>
<dbReference type="Pfam" id="PF00144">
    <property type="entry name" value="Beta-lactamase"/>
    <property type="match status" value="1"/>
</dbReference>
<proteinExistence type="predicted"/>
<dbReference type="SUPFAM" id="SSF56601">
    <property type="entry name" value="beta-lactamase/transpeptidase-like"/>
    <property type="match status" value="1"/>
</dbReference>
<sequence>MTKRYLAILAVAALLGPAACTVDDPGPEASPAPGRACPRELDAAFSAWAGAGFSGSIAVATGDRFDCLAAYGSADDATATPNTVETVFDIGSISKSFTAAAILHLADEGKLTLDDRAGALLPELRGPVREATVRHLLLHTSGLNGTHGNDSTPLSEEAALAAIGRLEVVARPGTRYLYSNAGYTLLALIVDKVSGSPYRDYVVSHILPLPDGRLAGGFWHGRPAAPGPRAVGHLDGGGTGARGDFAGPYWAVEGNGGLAMTTRDLASWIHALFTGAVLSPGSTEAIATPGQPIGGGRGETPGWVAYDESRYGQPFLAAAGGGGEVGHNAVVVWLPRERRTIAIAANKPKVSAEGLLEAIGPALARGEPLPTPSGPAGRSDLAAAAGEYTLDSGGSFQVTVRDGGLAVTAAGADAVAALFPPPAGVAAGDLRGHEERVRALLAGQTREGRAERAAVESAFGPLSGVAVVGTIAAGGELRTYVAVTAGGQEVLGWYAVNEAGGVEAAEVPAGEPPTLRLLPSGDDRYHPDDPTGAGPAVTVAFAGGRMTVTGPGGSATAERAG</sequence>
<feature type="signal peptide" evidence="1">
    <location>
        <begin position="1"/>
        <end position="21"/>
    </location>
</feature>
<organism evidence="3 4">
    <name type="scientific">Phytohabitans kaempferiae</name>
    <dbReference type="NCBI Taxonomy" id="1620943"/>
    <lineage>
        <taxon>Bacteria</taxon>
        <taxon>Bacillati</taxon>
        <taxon>Actinomycetota</taxon>
        <taxon>Actinomycetes</taxon>
        <taxon>Micromonosporales</taxon>
        <taxon>Micromonosporaceae</taxon>
    </lineage>
</organism>
<keyword evidence="3" id="KW-0378">Hydrolase</keyword>
<accession>A0ABV6MDK3</accession>